<evidence type="ECO:0000313" key="1">
    <source>
        <dbReference type="EMBL" id="GMH13009.1"/>
    </source>
</evidence>
<dbReference type="Proteomes" id="UP001279734">
    <property type="component" value="Unassembled WGS sequence"/>
</dbReference>
<proteinExistence type="predicted"/>
<dbReference type="AlphaFoldDB" id="A0AAD3SLV3"/>
<name>A0AAD3SLV3_NEPGR</name>
<reference evidence="1" key="1">
    <citation type="submission" date="2023-05" db="EMBL/GenBank/DDBJ databases">
        <title>Nepenthes gracilis genome sequencing.</title>
        <authorList>
            <person name="Fukushima K."/>
        </authorList>
    </citation>
    <scope>NUCLEOTIDE SEQUENCE</scope>
    <source>
        <strain evidence="1">SING2019-196</strain>
    </source>
</reference>
<protein>
    <submittedName>
        <fullName evidence="1">Uncharacterized protein</fullName>
    </submittedName>
</protein>
<comment type="caution">
    <text evidence="1">The sequence shown here is derived from an EMBL/GenBank/DDBJ whole genome shotgun (WGS) entry which is preliminary data.</text>
</comment>
<sequence length="118" mass="13148">MEEGVKEEAKGFVGLFGNRRALVLMGAPAIVYLQKGGRRGRVRGKCRRAKSRDGKRCGNDDNLCIGDGLKLSSQVRNRRFGQMGYRERNLAGNVPSHVERFEPRARYGLGTVDPLTKL</sequence>
<keyword evidence="2" id="KW-1185">Reference proteome</keyword>
<evidence type="ECO:0000313" key="2">
    <source>
        <dbReference type="Proteomes" id="UP001279734"/>
    </source>
</evidence>
<dbReference type="EMBL" id="BSYO01000012">
    <property type="protein sequence ID" value="GMH13009.1"/>
    <property type="molecule type" value="Genomic_DNA"/>
</dbReference>
<organism evidence="1 2">
    <name type="scientific">Nepenthes gracilis</name>
    <name type="common">Slender pitcher plant</name>
    <dbReference type="NCBI Taxonomy" id="150966"/>
    <lineage>
        <taxon>Eukaryota</taxon>
        <taxon>Viridiplantae</taxon>
        <taxon>Streptophyta</taxon>
        <taxon>Embryophyta</taxon>
        <taxon>Tracheophyta</taxon>
        <taxon>Spermatophyta</taxon>
        <taxon>Magnoliopsida</taxon>
        <taxon>eudicotyledons</taxon>
        <taxon>Gunneridae</taxon>
        <taxon>Pentapetalae</taxon>
        <taxon>Caryophyllales</taxon>
        <taxon>Nepenthaceae</taxon>
        <taxon>Nepenthes</taxon>
    </lineage>
</organism>
<accession>A0AAD3SLV3</accession>
<gene>
    <name evidence="1" type="ORF">Nepgr_014850</name>
</gene>